<evidence type="ECO:0000259" key="5">
    <source>
        <dbReference type="PROSITE" id="PS51820"/>
    </source>
</evidence>
<dbReference type="Gene3D" id="3.20.20.300">
    <property type="entry name" value="Glycoside hydrolase, family 3, N-terminal domain"/>
    <property type="match status" value="1"/>
</dbReference>
<proteinExistence type="inferred from homology"/>
<dbReference type="InterPro" id="IPR036881">
    <property type="entry name" value="Glyco_hydro_3_C_sf"/>
</dbReference>
<dbReference type="SMART" id="SM01217">
    <property type="entry name" value="Fn3_like"/>
    <property type="match status" value="1"/>
</dbReference>
<dbReference type="InterPro" id="IPR036962">
    <property type="entry name" value="Glyco_hydro_3_N_sf"/>
</dbReference>
<organism evidence="6 7">
    <name type="scientific">Pseudobacter ginsenosidimutans</name>
    <dbReference type="NCBI Taxonomy" id="661488"/>
    <lineage>
        <taxon>Bacteria</taxon>
        <taxon>Pseudomonadati</taxon>
        <taxon>Bacteroidota</taxon>
        <taxon>Chitinophagia</taxon>
        <taxon>Chitinophagales</taxon>
        <taxon>Chitinophagaceae</taxon>
        <taxon>Pseudobacter</taxon>
    </lineage>
</organism>
<feature type="domain" description="PA14" evidence="5">
    <location>
        <begin position="512"/>
        <end position="654"/>
    </location>
</feature>
<dbReference type="PROSITE" id="PS51820">
    <property type="entry name" value="PA14"/>
    <property type="match status" value="1"/>
</dbReference>
<keyword evidence="7" id="KW-1185">Reference proteome</keyword>
<gene>
    <name evidence="6" type="ORF">EV199_5633</name>
</gene>
<dbReference type="Gene3D" id="3.40.50.1700">
    <property type="entry name" value="Glycoside hydrolase family 3 C-terminal domain"/>
    <property type="match status" value="2"/>
</dbReference>
<dbReference type="Proteomes" id="UP000293874">
    <property type="component" value="Unassembled WGS sequence"/>
</dbReference>
<dbReference type="Pfam" id="PF01915">
    <property type="entry name" value="Glyco_hydro_3_C"/>
    <property type="match status" value="1"/>
</dbReference>
<evidence type="ECO:0000313" key="7">
    <source>
        <dbReference type="Proteomes" id="UP000293874"/>
    </source>
</evidence>
<dbReference type="PANTHER" id="PTHR42721">
    <property type="entry name" value="SUGAR HYDROLASE-RELATED"/>
    <property type="match status" value="1"/>
</dbReference>
<evidence type="ECO:0000313" key="6">
    <source>
        <dbReference type="EMBL" id="RZS65460.1"/>
    </source>
</evidence>
<dbReference type="InterPro" id="IPR013783">
    <property type="entry name" value="Ig-like_fold"/>
</dbReference>
<keyword evidence="2" id="KW-0732">Signal</keyword>
<dbReference type="PRINTS" id="PR00133">
    <property type="entry name" value="GLHYDRLASE3"/>
</dbReference>
<dbReference type="PANTHER" id="PTHR42721:SF3">
    <property type="entry name" value="BETA-D-XYLOSIDASE 5-RELATED"/>
    <property type="match status" value="1"/>
</dbReference>
<dbReference type="Pfam" id="PF14310">
    <property type="entry name" value="Fn3-like"/>
    <property type="match status" value="1"/>
</dbReference>
<dbReference type="SMART" id="SM00758">
    <property type="entry name" value="PA14"/>
    <property type="match status" value="1"/>
</dbReference>
<dbReference type="SUPFAM" id="SSF51445">
    <property type="entry name" value="(Trans)glycosidases"/>
    <property type="match status" value="1"/>
</dbReference>
<sequence>MWNDNLLITGKEQTRKELLPGPSRYASSVARDRVLHPLKINRKQLNYNNVIIKLTVAGLAVVAVIFSPGLSFAQQHPWQNSHLRSEERAKDLISGLTLEEKVSLLFDQSPAIPRLGIKKFNWWSEALHGLANNDNVTVFPEPIGMAASFNDSLAYEVFNATSDEVRAKYHEAIRNGKENRRFLSLSVWTPNINIFRDPRWGRGQETYGEDPYLTSRMGIAVVKGLQGPADARYRKLLACAKHFAVHSGPEWSRHTLNLFQVKPRDLHETYLPAFKSLVMDADVRQVMCAYQRLDDEPCCGNNRLLQTILRQDWGFKHIVVSDCGAITDFYTSHKVSSDATHAAAKGVLAGTDVECVWEGYAYKNLPDAVSRGLINEEEIDKSLLRVLTGRFELGDMDQDDLVPWAGIPMSVVNNPQHREIALQMARESMTLLQNKNEALPLQRSAKKIAVIGPNADNDPMLWGNYNGKPVRTINILDGIRSKMPGNSVLYDKACDLVENKVTQSFFTHCSLTDKKGFKATYWNNRNMEGGSVITEQITHPLKLTTAGQHEFASGVQLENFSALYETEFVAPATEEIIFKCGATGSMKIYVNGTLITSTNNWRTLLSRFPFKVEKDKKYKIEIQYAQLNNWQADLEFDFGREVDIDFDGLISKLKGIETVVFVGGLSTLLEGEEMPVSYPGFKGGDRTDIQLPEVQRNCLKALKAAGKQVIFINCSGSAIGLVHETQSCDAILQAWYGGESGGQAVADVLFGDYNPSGKLPVTFYKDSTQLADFEDYSMKGRTYRFMSDPLFQFGFGLSYTRFLVGNATISKAEVGREESIGMFIPVSNTGKRNGTEIIQVYVRKVGDSDGPLKTLRGFKRVPVAAGKTVTAMITIPSSAFEFFDEVKGKMAVMPGDYELLYGTSSADKDLKKAGVRIR</sequence>
<dbReference type="AlphaFoldDB" id="A0A4V2EZ70"/>
<keyword evidence="3" id="KW-0378">Hydrolase</keyword>
<dbReference type="EMBL" id="SGXA01000005">
    <property type="protein sequence ID" value="RZS65460.1"/>
    <property type="molecule type" value="Genomic_DNA"/>
</dbReference>
<dbReference type="Pfam" id="PF07691">
    <property type="entry name" value="PA14"/>
    <property type="match status" value="1"/>
</dbReference>
<dbReference type="Pfam" id="PF00933">
    <property type="entry name" value="Glyco_hydro_3"/>
    <property type="match status" value="1"/>
</dbReference>
<dbReference type="GO" id="GO:0031222">
    <property type="term" value="P:arabinan catabolic process"/>
    <property type="evidence" value="ECO:0007669"/>
    <property type="project" value="TreeGrafter"/>
</dbReference>
<dbReference type="InterPro" id="IPR001764">
    <property type="entry name" value="Glyco_hydro_3_N"/>
</dbReference>
<name>A0A4V2EZ70_9BACT</name>
<comment type="similarity">
    <text evidence="1">Belongs to the glycosyl hydrolase 3 family.</text>
</comment>
<dbReference type="InterPro" id="IPR037524">
    <property type="entry name" value="PA14/GLEYA"/>
</dbReference>
<dbReference type="GO" id="GO:0045493">
    <property type="term" value="P:xylan catabolic process"/>
    <property type="evidence" value="ECO:0007669"/>
    <property type="project" value="InterPro"/>
</dbReference>
<accession>A0A4V2EZ70</accession>
<dbReference type="SUPFAM" id="SSF56988">
    <property type="entry name" value="Anthrax protective antigen"/>
    <property type="match status" value="1"/>
</dbReference>
<dbReference type="InterPro" id="IPR026891">
    <property type="entry name" value="Fn3-like"/>
</dbReference>
<dbReference type="InterPro" id="IPR011658">
    <property type="entry name" value="PA14_dom"/>
</dbReference>
<dbReference type="InterPro" id="IPR054850">
    <property type="entry name" value="Xylosidase_Xyl3A"/>
</dbReference>
<dbReference type="GO" id="GO:0046556">
    <property type="term" value="F:alpha-L-arabinofuranosidase activity"/>
    <property type="evidence" value="ECO:0007669"/>
    <property type="project" value="TreeGrafter"/>
</dbReference>
<dbReference type="RefSeq" id="WP_225979900.1">
    <property type="nucleotide sequence ID" value="NZ_CP042431.1"/>
</dbReference>
<dbReference type="SUPFAM" id="SSF52279">
    <property type="entry name" value="Beta-D-glucan exohydrolase, C-terminal domain"/>
    <property type="match status" value="1"/>
</dbReference>
<comment type="caution">
    <text evidence="6">The sequence shown here is derived from an EMBL/GenBank/DDBJ whole genome shotgun (WGS) entry which is preliminary data.</text>
</comment>
<evidence type="ECO:0000256" key="1">
    <source>
        <dbReference type="ARBA" id="ARBA00005336"/>
    </source>
</evidence>
<protein>
    <submittedName>
        <fullName evidence="6">Beta-glucosidase</fullName>
    </submittedName>
</protein>
<evidence type="ECO:0000256" key="2">
    <source>
        <dbReference type="ARBA" id="ARBA00022729"/>
    </source>
</evidence>
<dbReference type="NCBIfam" id="NF041776">
    <property type="entry name" value="xylosidase_Xyl3A"/>
    <property type="match status" value="1"/>
</dbReference>
<dbReference type="InterPro" id="IPR002772">
    <property type="entry name" value="Glyco_hydro_3_C"/>
</dbReference>
<evidence type="ECO:0000256" key="4">
    <source>
        <dbReference type="SAM" id="Phobius"/>
    </source>
</evidence>
<dbReference type="GO" id="GO:0009044">
    <property type="term" value="F:xylan 1,4-beta-xylosidase activity"/>
    <property type="evidence" value="ECO:0007669"/>
    <property type="project" value="InterPro"/>
</dbReference>
<keyword evidence="4" id="KW-1133">Transmembrane helix</keyword>
<reference evidence="6 7" key="1">
    <citation type="submission" date="2019-02" db="EMBL/GenBank/DDBJ databases">
        <title>Genomic Encyclopedia of Type Strains, Phase IV (KMG-IV): sequencing the most valuable type-strain genomes for metagenomic binning, comparative biology and taxonomic classification.</title>
        <authorList>
            <person name="Goeker M."/>
        </authorList>
    </citation>
    <scope>NUCLEOTIDE SEQUENCE [LARGE SCALE GENOMIC DNA]</scope>
    <source>
        <strain evidence="6 7">DSM 18116</strain>
    </source>
</reference>
<dbReference type="Gene3D" id="2.60.40.10">
    <property type="entry name" value="Immunoglobulins"/>
    <property type="match status" value="1"/>
</dbReference>
<keyword evidence="4" id="KW-0812">Transmembrane</keyword>
<feature type="transmembrane region" description="Helical" evidence="4">
    <location>
        <begin position="50"/>
        <end position="73"/>
    </location>
</feature>
<keyword evidence="4" id="KW-0472">Membrane</keyword>
<dbReference type="InterPro" id="IPR017853">
    <property type="entry name" value="GH"/>
</dbReference>
<dbReference type="InterPro" id="IPR044993">
    <property type="entry name" value="BXL"/>
</dbReference>
<evidence type="ECO:0000256" key="3">
    <source>
        <dbReference type="ARBA" id="ARBA00022801"/>
    </source>
</evidence>